<dbReference type="GO" id="GO:0005886">
    <property type="term" value="C:plasma membrane"/>
    <property type="evidence" value="ECO:0007669"/>
    <property type="project" value="TreeGrafter"/>
</dbReference>
<keyword evidence="7" id="KW-0407">Ion channel</keyword>
<comment type="subcellular location">
    <subcellularLocation>
        <location evidence="1">Membrane</location>
        <topology evidence="1">Multi-pass membrane protein</topology>
    </subcellularLocation>
</comment>
<keyword evidence="2" id="KW-0813">Transport</keyword>
<evidence type="ECO:0000256" key="2">
    <source>
        <dbReference type="ARBA" id="ARBA00022448"/>
    </source>
</evidence>
<evidence type="ECO:0000313" key="11">
    <source>
        <dbReference type="Proteomes" id="UP001163046"/>
    </source>
</evidence>
<comment type="caution">
    <text evidence="10">The sequence shown here is derived from an EMBL/GenBank/DDBJ whole genome shotgun (WGS) entry which is preliminary data.</text>
</comment>
<dbReference type="GO" id="GO:0034703">
    <property type="term" value="C:cation channel complex"/>
    <property type="evidence" value="ECO:0007669"/>
    <property type="project" value="TreeGrafter"/>
</dbReference>
<dbReference type="PANTHER" id="PTHR10117">
    <property type="entry name" value="TRANSIENT RECEPTOR POTENTIAL CHANNEL"/>
    <property type="match status" value="1"/>
</dbReference>
<organism evidence="10 11">
    <name type="scientific">Desmophyllum pertusum</name>
    <dbReference type="NCBI Taxonomy" id="174260"/>
    <lineage>
        <taxon>Eukaryota</taxon>
        <taxon>Metazoa</taxon>
        <taxon>Cnidaria</taxon>
        <taxon>Anthozoa</taxon>
        <taxon>Hexacorallia</taxon>
        <taxon>Scleractinia</taxon>
        <taxon>Caryophylliina</taxon>
        <taxon>Caryophylliidae</taxon>
        <taxon>Desmophyllum</taxon>
    </lineage>
</organism>
<dbReference type="AlphaFoldDB" id="A0A9X0CZ87"/>
<keyword evidence="4 8" id="KW-1133">Transmembrane helix</keyword>
<evidence type="ECO:0000256" key="3">
    <source>
        <dbReference type="ARBA" id="ARBA00022692"/>
    </source>
</evidence>
<dbReference type="OrthoDB" id="5981058at2759"/>
<keyword evidence="3 8" id="KW-0812">Transmembrane</keyword>
<protein>
    <recommendedName>
        <fullName evidence="9">Ion transport domain-containing protein</fullName>
    </recommendedName>
</protein>
<name>A0A9X0CZ87_9CNID</name>
<keyword evidence="11" id="KW-1185">Reference proteome</keyword>
<dbReference type="InterPro" id="IPR002153">
    <property type="entry name" value="TRPC_channel"/>
</dbReference>
<sequence>MNNRALAIAGYFYSFNTLCLTLRAFGSVMEQSRQVGPIQIALFSILTDIRIVFWQFAAGILAFSIAITKVYMAEKSFIANGSDGNGMACGNSGPSCWWTMITHLGWTLLGVSEEFDPMISVDAPSENLARLLYATFLILGVILLINMLIALLSNTYQRTEDNSFKEWSIKRAISIQTYESYDPIPVPLNIIYSIGKLIVGVKEKEKVVSHAIQMTSIVMALDIANPFRPSFHILRSPF</sequence>
<feature type="transmembrane region" description="Helical" evidence="8">
    <location>
        <begin position="131"/>
        <end position="152"/>
    </location>
</feature>
<evidence type="ECO:0000256" key="7">
    <source>
        <dbReference type="ARBA" id="ARBA00023303"/>
    </source>
</evidence>
<evidence type="ECO:0000256" key="6">
    <source>
        <dbReference type="ARBA" id="ARBA00023136"/>
    </source>
</evidence>
<dbReference type="InterPro" id="IPR005821">
    <property type="entry name" value="Ion_trans_dom"/>
</dbReference>
<evidence type="ECO:0000256" key="8">
    <source>
        <dbReference type="SAM" id="Phobius"/>
    </source>
</evidence>
<dbReference type="Pfam" id="PF00520">
    <property type="entry name" value="Ion_trans"/>
    <property type="match status" value="1"/>
</dbReference>
<evidence type="ECO:0000259" key="9">
    <source>
        <dbReference type="Pfam" id="PF00520"/>
    </source>
</evidence>
<proteinExistence type="predicted"/>
<reference evidence="10" key="1">
    <citation type="submission" date="2023-01" db="EMBL/GenBank/DDBJ databases">
        <title>Genome assembly of the deep-sea coral Lophelia pertusa.</title>
        <authorList>
            <person name="Herrera S."/>
            <person name="Cordes E."/>
        </authorList>
    </citation>
    <scope>NUCLEOTIDE SEQUENCE</scope>
    <source>
        <strain evidence="10">USNM1676648</strain>
        <tissue evidence="10">Polyp</tissue>
    </source>
</reference>
<dbReference type="PANTHER" id="PTHR10117:SF54">
    <property type="entry name" value="TRANSIENT RECEPTOR POTENTIAL-GAMMA PROTEIN"/>
    <property type="match status" value="1"/>
</dbReference>
<feature type="transmembrane region" description="Helical" evidence="8">
    <location>
        <begin position="40"/>
        <end position="67"/>
    </location>
</feature>
<accession>A0A9X0CZ87</accession>
<evidence type="ECO:0000313" key="10">
    <source>
        <dbReference type="EMBL" id="KAJ7379858.1"/>
    </source>
</evidence>
<gene>
    <name evidence="10" type="ORF">OS493_012610</name>
</gene>
<dbReference type="EMBL" id="MU826355">
    <property type="protein sequence ID" value="KAJ7379858.1"/>
    <property type="molecule type" value="Genomic_DNA"/>
</dbReference>
<evidence type="ECO:0000256" key="1">
    <source>
        <dbReference type="ARBA" id="ARBA00004141"/>
    </source>
</evidence>
<feature type="domain" description="Ion transport" evidence="9">
    <location>
        <begin position="33"/>
        <end position="162"/>
    </location>
</feature>
<feature type="transmembrane region" description="Helical" evidence="8">
    <location>
        <begin position="6"/>
        <end position="28"/>
    </location>
</feature>
<dbReference type="GO" id="GO:0070679">
    <property type="term" value="F:inositol 1,4,5 trisphosphate binding"/>
    <property type="evidence" value="ECO:0007669"/>
    <property type="project" value="TreeGrafter"/>
</dbReference>
<evidence type="ECO:0000256" key="5">
    <source>
        <dbReference type="ARBA" id="ARBA00023065"/>
    </source>
</evidence>
<dbReference type="Proteomes" id="UP001163046">
    <property type="component" value="Unassembled WGS sequence"/>
</dbReference>
<keyword evidence="5" id="KW-0406">Ion transport</keyword>
<dbReference type="PRINTS" id="PR01097">
    <property type="entry name" value="TRNSRECEPTRP"/>
</dbReference>
<dbReference type="GO" id="GO:0015279">
    <property type="term" value="F:store-operated calcium channel activity"/>
    <property type="evidence" value="ECO:0007669"/>
    <property type="project" value="TreeGrafter"/>
</dbReference>
<keyword evidence="6 8" id="KW-0472">Membrane</keyword>
<evidence type="ECO:0000256" key="4">
    <source>
        <dbReference type="ARBA" id="ARBA00022989"/>
    </source>
</evidence>
<dbReference type="GO" id="GO:0051480">
    <property type="term" value="P:regulation of cytosolic calcium ion concentration"/>
    <property type="evidence" value="ECO:0007669"/>
    <property type="project" value="TreeGrafter"/>
</dbReference>